<feature type="transmembrane region" description="Helical" evidence="9">
    <location>
        <begin position="109"/>
        <end position="130"/>
    </location>
</feature>
<dbReference type="PANTHER" id="PTHR31651">
    <property type="match status" value="1"/>
</dbReference>
<dbReference type="Proteomes" id="UP000554482">
    <property type="component" value="Unassembled WGS sequence"/>
</dbReference>
<feature type="transmembrane region" description="Helical" evidence="9">
    <location>
        <begin position="75"/>
        <end position="97"/>
    </location>
</feature>
<evidence type="ECO:0000256" key="3">
    <source>
        <dbReference type="ARBA" id="ARBA00022692"/>
    </source>
</evidence>
<dbReference type="InterPro" id="IPR004776">
    <property type="entry name" value="Mem_transp_PIN-like"/>
</dbReference>
<feature type="transmembrane region" description="Helical" evidence="9">
    <location>
        <begin position="44"/>
        <end position="63"/>
    </location>
</feature>
<evidence type="ECO:0000256" key="4">
    <source>
        <dbReference type="ARBA" id="ARBA00022989"/>
    </source>
</evidence>
<organism evidence="10 11">
    <name type="scientific">Thalictrum thalictroides</name>
    <name type="common">Rue-anemone</name>
    <name type="synonym">Anemone thalictroides</name>
    <dbReference type="NCBI Taxonomy" id="46969"/>
    <lineage>
        <taxon>Eukaryota</taxon>
        <taxon>Viridiplantae</taxon>
        <taxon>Streptophyta</taxon>
        <taxon>Embryophyta</taxon>
        <taxon>Tracheophyta</taxon>
        <taxon>Spermatophyta</taxon>
        <taxon>Magnoliopsida</taxon>
        <taxon>Ranunculales</taxon>
        <taxon>Ranunculaceae</taxon>
        <taxon>Thalictroideae</taxon>
        <taxon>Thalictrum</taxon>
    </lineage>
</organism>
<keyword evidence="5 9" id="KW-0472">Membrane</keyword>
<evidence type="ECO:0000256" key="8">
    <source>
        <dbReference type="ARBA" id="ARBA00025752"/>
    </source>
</evidence>
<evidence type="ECO:0000313" key="10">
    <source>
        <dbReference type="EMBL" id="KAF5184568.1"/>
    </source>
</evidence>
<evidence type="ECO:0000256" key="6">
    <source>
        <dbReference type="ARBA" id="ARBA00023294"/>
    </source>
</evidence>
<dbReference type="GO" id="GO:0080162">
    <property type="term" value="P:endoplasmic reticulum to cytosol auxin transport"/>
    <property type="evidence" value="ECO:0007669"/>
    <property type="project" value="InterPro"/>
</dbReference>
<comment type="caution">
    <text evidence="10">The sequence shown here is derived from an EMBL/GenBank/DDBJ whole genome shotgun (WGS) entry which is preliminary data.</text>
</comment>
<accession>A0A7J6VJ27</accession>
<evidence type="ECO:0000256" key="1">
    <source>
        <dbReference type="ARBA" id="ARBA00004477"/>
    </source>
</evidence>
<dbReference type="EMBL" id="JABWDY010031919">
    <property type="protein sequence ID" value="KAF5184568.1"/>
    <property type="molecule type" value="Genomic_DNA"/>
</dbReference>
<dbReference type="PANTHER" id="PTHR31651:SF33">
    <property type="entry name" value="PROTEIN PIN-LIKES 1"/>
    <property type="match status" value="1"/>
</dbReference>
<keyword evidence="4 9" id="KW-1133">Transmembrane helix</keyword>
<feature type="transmembrane region" description="Helical" evidence="9">
    <location>
        <begin position="392"/>
        <end position="413"/>
    </location>
</feature>
<evidence type="ECO:0000256" key="2">
    <source>
        <dbReference type="ARBA" id="ARBA00022448"/>
    </source>
</evidence>
<comment type="subcellular location">
    <subcellularLocation>
        <location evidence="1">Endoplasmic reticulum membrane</location>
        <topology evidence="1">Multi-pass membrane protein</topology>
    </subcellularLocation>
</comment>
<feature type="transmembrane region" description="Helical" evidence="9">
    <location>
        <begin position="6"/>
        <end position="32"/>
    </location>
</feature>
<feature type="transmembrane region" description="Helical" evidence="9">
    <location>
        <begin position="356"/>
        <end position="380"/>
    </location>
</feature>
<dbReference type="Pfam" id="PF03547">
    <property type="entry name" value="Mem_trans"/>
    <property type="match status" value="1"/>
</dbReference>
<feature type="transmembrane region" description="Helical" evidence="9">
    <location>
        <begin position="322"/>
        <end position="350"/>
    </location>
</feature>
<gene>
    <name evidence="10" type="ORF">FRX31_025845</name>
</gene>
<dbReference type="AlphaFoldDB" id="A0A7J6VJ27"/>
<name>A0A7J6VJ27_THATH</name>
<sequence>MKQVKLANLFFAASMPVLKVIIVTLVGSFIALDRVNILNEDARHHFNKVVFYVFNPALIYANLAKTLTMKSLVTLWFMPLNIFITFIIGSIMGCLVIYITKTPSHLRGLVLGCCSAGNLGNILLIIIPAVCKEKRSPFGDPDICHKNGMAYASLSLALGAIYLWSYVYNIMRISSSKKIKDVELNGSITGATEETFNIPPKICDEAQLPSSDCSMSEENVDRDADKKVEDPASVKFKQQLKTFARKINLKRLLAPSTIGAIVGFIIGVVGPFRRILIGESAVLHVIQDSAALLGEGAIPTVSLIMGGNLIKGWKGSSAHTAIIVGIVVVRYIISPLFGVFVVKGAIHFGLIHSDPLYRFVLLLQFAVPPAMNISTISQLFGAGQNECSVIMLWAYALASVSLTLWSVVFMWLVS</sequence>
<proteinExistence type="inferred from homology"/>
<feature type="transmembrane region" description="Helical" evidence="9">
    <location>
        <begin position="252"/>
        <end position="270"/>
    </location>
</feature>
<evidence type="ECO:0000256" key="9">
    <source>
        <dbReference type="SAM" id="Phobius"/>
    </source>
</evidence>
<keyword evidence="2" id="KW-0813">Transport</keyword>
<reference evidence="10 11" key="1">
    <citation type="submission" date="2020-06" db="EMBL/GenBank/DDBJ databases">
        <title>Transcriptomic and genomic resources for Thalictrum thalictroides and T. hernandezii: Facilitating candidate gene discovery in an emerging model plant lineage.</title>
        <authorList>
            <person name="Arias T."/>
            <person name="Riano-Pachon D.M."/>
            <person name="Di Stilio V.S."/>
        </authorList>
    </citation>
    <scope>NUCLEOTIDE SEQUENCE [LARGE SCALE GENOMIC DNA]</scope>
    <source>
        <strain evidence="11">cv. WT478/WT964</strain>
        <tissue evidence="10">Leaves</tissue>
    </source>
</reference>
<dbReference type="InterPro" id="IPR045033">
    <property type="entry name" value="PILS1/3/4/5/7"/>
</dbReference>
<keyword evidence="6" id="KW-0927">Auxin signaling pathway</keyword>
<protein>
    <submittedName>
        <fullName evidence="10">Auxin efflux carrier</fullName>
    </submittedName>
</protein>
<evidence type="ECO:0000256" key="7">
    <source>
        <dbReference type="ARBA" id="ARBA00025100"/>
    </source>
</evidence>
<keyword evidence="11" id="KW-1185">Reference proteome</keyword>
<keyword evidence="3 9" id="KW-0812">Transmembrane</keyword>
<comment type="similarity">
    <text evidence="8">Belongs to the auxin efflux carrier (TC 2.A.69.2) family.</text>
</comment>
<dbReference type="OrthoDB" id="191139at2759"/>
<evidence type="ECO:0000256" key="5">
    <source>
        <dbReference type="ARBA" id="ARBA00023136"/>
    </source>
</evidence>
<dbReference type="GO" id="GO:0009734">
    <property type="term" value="P:auxin-activated signaling pathway"/>
    <property type="evidence" value="ECO:0007669"/>
    <property type="project" value="UniProtKB-KW"/>
</dbReference>
<evidence type="ECO:0000313" key="11">
    <source>
        <dbReference type="Proteomes" id="UP000554482"/>
    </source>
</evidence>
<comment type="function">
    <text evidence="7">Involved in cellular auxin homeostasis by regulating auxin metabolism. Regulates intracellular auxin accumulation at the endoplasmic reticulum and thus auxin availability for nuclear auxin signaling.</text>
</comment>
<dbReference type="GO" id="GO:0005789">
    <property type="term" value="C:endoplasmic reticulum membrane"/>
    <property type="evidence" value="ECO:0007669"/>
    <property type="project" value="UniProtKB-SubCell"/>
</dbReference>
<feature type="transmembrane region" description="Helical" evidence="9">
    <location>
        <begin position="150"/>
        <end position="171"/>
    </location>
</feature>